<sequence length="200" mass="20846">MATPFLIETPTNFVSITGTTTIPIPVPAVAGIGTPVTIGSLTLPLSTRGNRVFIEGTIPLVFTTLATIAATGSLDVVLEVFRSNTSTTPIFRSRQTIVSGLALLAGATIYDVLPFQFVDDPTVSQCAGSASYFFRVYVITSGITVALATLTVNSVAQGLFYNIIAEEKPGIPLTQVNCVCVTPTTTTASLIPPVIPPIIG</sequence>
<accession>A0ABQ1E8I2</accession>
<gene>
    <name evidence="1" type="ORF">CSC2_15460</name>
</gene>
<protein>
    <submittedName>
        <fullName evidence="1">Uncharacterized protein</fullName>
    </submittedName>
</protein>
<evidence type="ECO:0000313" key="2">
    <source>
        <dbReference type="Proteomes" id="UP000663802"/>
    </source>
</evidence>
<keyword evidence="2" id="KW-1185">Reference proteome</keyword>
<comment type="caution">
    <text evidence="1">The sequence shown here is derived from an EMBL/GenBank/DDBJ whole genome shotgun (WGS) entry which is preliminary data.</text>
</comment>
<reference evidence="1 2" key="1">
    <citation type="journal article" date="2021" name="Int. J. Syst. Evol. Microbiol.">
        <title>Clostridium zeae sp. nov., isolated from corn silage.</title>
        <authorList>
            <person name="Kobayashi H."/>
            <person name="Tanizawa Y."/>
            <person name="Yagura M."/>
            <person name="Sakamoto M."/>
            <person name="Ohkuma M."/>
            <person name="Tohno M."/>
        </authorList>
    </citation>
    <scope>NUCLEOTIDE SEQUENCE [LARGE SCALE GENOMIC DNA]</scope>
    <source>
        <strain evidence="1 2">CSC2</strain>
    </source>
</reference>
<proteinExistence type="predicted"/>
<dbReference type="Proteomes" id="UP000663802">
    <property type="component" value="Unassembled WGS sequence"/>
</dbReference>
<dbReference type="EMBL" id="BMBA01000001">
    <property type="protein sequence ID" value="GFZ31020.1"/>
    <property type="molecule type" value="Genomic_DNA"/>
</dbReference>
<organism evidence="1 2">
    <name type="scientific">Clostridium zeae</name>
    <dbReference type="NCBI Taxonomy" id="2759022"/>
    <lineage>
        <taxon>Bacteria</taxon>
        <taxon>Bacillati</taxon>
        <taxon>Bacillota</taxon>
        <taxon>Clostridia</taxon>
        <taxon>Eubacteriales</taxon>
        <taxon>Clostridiaceae</taxon>
        <taxon>Clostridium</taxon>
    </lineage>
</organism>
<evidence type="ECO:0000313" key="1">
    <source>
        <dbReference type="EMBL" id="GFZ31020.1"/>
    </source>
</evidence>
<dbReference type="RefSeq" id="WP_206869112.1">
    <property type="nucleotide sequence ID" value="NZ_BMBA01000001.1"/>
</dbReference>
<name>A0ABQ1E8I2_9CLOT</name>